<sequence length="139" mass="16289">MPRNSEILVKSPSDSGASGIEPLPPSRPLSLNRERNARKELPSFSVRDHHSPCPREDEEIAPLVDQMNERPPADDEREQPSFNGYPRVSIQYREYYPRYEQELPPFDGNYPRQWQQPFQDYARYQQPPFRGQPGNHQPN</sequence>
<feature type="region of interest" description="Disordered" evidence="1">
    <location>
        <begin position="103"/>
        <end position="139"/>
    </location>
</feature>
<feature type="region of interest" description="Disordered" evidence="1">
    <location>
        <begin position="1"/>
        <end position="87"/>
    </location>
</feature>
<gene>
    <name evidence="2" type="ORF">BBRV_LOCUS86030</name>
</gene>
<dbReference type="AlphaFoldDB" id="A0A6V7KU14"/>
<proteinExistence type="predicted"/>
<dbReference type="EMBL" id="CADCXW020000291">
    <property type="protein sequence ID" value="CAD1566356.1"/>
    <property type="molecule type" value="Genomic_DNA"/>
</dbReference>
<name>A0A6V7KU14_9HYME</name>
<protein>
    <submittedName>
        <fullName evidence="2">Uncharacterized protein</fullName>
    </submittedName>
</protein>
<evidence type="ECO:0000256" key="1">
    <source>
        <dbReference type="SAM" id="MobiDB-lite"/>
    </source>
</evidence>
<organism evidence="2">
    <name type="scientific">Bracon brevicornis</name>
    <dbReference type="NCBI Taxonomy" id="1563983"/>
    <lineage>
        <taxon>Eukaryota</taxon>
        <taxon>Metazoa</taxon>
        <taxon>Ecdysozoa</taxon>
        <taxon>Arthropoda</taxon>
        <taxon>Hexapoda</taxon>
        <taxon>Insecta</taxon>
        <taxon>Pterygota</taxon>
        <taxon>Neoptera</taxon>
        <taxon>Endopterygota</taxon>
        <taxon>Hymenoptera</taxon>
        <taxon>Apocrita</taxon>
        <taxon>Ichneumonoidea</taxon>
        <taxon>Braconidae</taxon>
        <taxon>Braconinae</taxon>
        <taxon>Bracon</taxon>
    </lineage>
</organism>
<feature type="compositionally biased region" description="Basic and acidic residues" evidence="1">
    <location>
        <begin position="32"/>
        <end position="55"/>
    </location>
</feature>
<reference evidence="2" key="1">
    <citation type="submission" date="2020-07" db="EMBL/GenBank/DDBJ databases">
        <authorList>
            <person name="Ferguson B K."/>
        </authorList>
    </citation>
    <scope>NUCLEOTIDE SEQUENCE</scope>
    <source>
        <strain evidence="2">L06</strain>
    </source>
</reference>
<evidence type="ECO:0000313" key="2">
    <source>
        <dbReference type="EMBL" id="CAD1566356.1"/>
    </source>
</evidence>
<accession>A0A6V7KU14</accession>